<feature type="transmembrane region" description="Helical" evidence="8">
    <location>
        <begin position="344"/>
        <end position="364"/>
    </location>
</feature>
<dbReference type="PANTHER" id="PTHR10332">
    <property type="entry name" value="EQUILIBRATIVE NUCLEOSIDE TRANSPORTER"/>
    <property type="match status" value="1"/>
</dbReference>
<evidence type="ECO:0000256" key="3">
    <source>
        <dbReference type="ARBA" id="ARBA00022448"/>
    </source>
</evidence>
<evidence type="ECO:0000256" key="7">
    <source>
        <dbReference type="SAM" id="MobiDB-lite"/>
    </source>
</evidence>
<organism evidence="9 10">
    <name type="scientific">Camelina sativa</name>
    <name type="common">False flax</name>
    <name type="synonym">Myagrum sativum</name>
    <dbReference type="NCBI Taxonomy" id="90675"/>
    <lineage>
        <taxon>Eukaryota</taxon>
        <taxon>Viridiplantae</taxon>
        <taxon>Streptophyta</taxon>
        <taxon>Embryophyta</taxon>
        <taxon>Tracheophyta</taxon>
        <taxon>Spermatophyta</taxon>
        <taxon>Magnoliopsida</taxon>
        <taxon>eudicotyledons</taxon>
        <taxon>Gunneridae</taxon>
        <taxon>Pentapetalae</taxon>
        <taxon>rosids</taxon>
        <taxon>malvids</taxon>
        <taxon>Brassicales</taxon>
        <taxon>Brassicaceae</taxon>
        <taxon>Camelineae</taxon>
        <taxon>Camelina</taxon>
    </lineage>
</organism>
<dbReference type="NCBIfam" id="TIGR00939">
    <property type="entry name" value="2a57"/>
    <property type="match status" value="1"/>
</dbReference>
<evidence type="ECO:0000313" key="9">
    <source>
        <dbReference type="Proteomes" id="UP000694864"/>
    </source>
</evidence>
<dbReference type="InterPro" id="IPR002259">
    <property type="entry name" value="Eqnu_transpt"/>
</dbReference>
<dbReference type="SUPFAM" id="SSF103473">
    <property type="entry name" value="MFS general substrate transporter"/>
    <property type="match status" value="1"/>
</dbReference>
<protein>
    <submittedName>
        <fullName evidence="10">Equilibrative nucleotide transporter 1-like</fullName>
    </submittedName>
</protein>
<dbReference type="Pfam" id="PF01733">
    <property type="entry name" value="Nucleoside_tran"/>
    <property type="match status" value="1"/>
</dbReference>
<dbReference type="GeneID" id="104750875"/>
<dbReference type="PIRSF" id="PIRSF016379">
    <property type="entry name" value="ENT"/>
    <property type="match status" value="1"/>
</dbReference>
<feature type="transmembrane region" description="Helical" evidence="8">
    <location>
        <begin position="177"/>
        <end position="199"/>
    </location>
</feature>
<reference evidence="9" key="1">
    <citation type="journal article" date="2014" name="Nat. Commun.">
        <title>The emerging biofuel crop Camelina sativa retains a highly undifferentiated hexaploid genome structure.</title>
        <authorList>
            <person name="Kagale S."/>
            <person name="Koh C."/>
            <person name="Nixon J."/>
            <person name="Bollina V."/>
            <person name="Clarke W.E."/>
            <person name="Tuteja R."/>
            <person name="Spillane C."/>
            <person name="Robinson S.J."/>
            <person name="Links M.G."/>
            <person name="Clarke C."/>
            <person name="Higgins E.E."/>
            <person name="Huebert T."/>
            <person name="Sharpe A.G."/>
            <person name="Parkin I.A."/>
        </authorList>
    </citation>
    <scope>NUCLEOTIDE SEQUENCE [LARGE SCALE GENOMIC DNA]</scope>
    <source>
        <strain evidence="9">cv. DH55</strain>
    </source>
</reference>
<dbReference type="InterPro" id="IPR036259">
    <property type="entry name" value="MFS_trans_sf"/>
</dbReference>
<evidence type="ECO:0000313" key="10">
    <source>
        <dbReference type="RefSeq" id="XP_010471028.1"/>
    </source>
</evidence>
<dbReference type="InterPro" id="IPR034764">
    <property type="entry name" value="ENT1/ENT2"/>
</dbReference>
<comment type="similarity">
    <text evidence="2">Belongs to the SLC29A/ENT transporter (TC 2.A.57) family.</text>
</comment>
<keyword evidence="4 8" id="KW-0812">Transmembrane</keyword>
<reference evidence="10" key="2">
    <citation type="submission" date="2025-08" db="UniProtKB">
        <authorList>
            <consortium name="RefSeq"/>
        </authorList>
    </citation>
    <scope>IDENTIFICATION</scope>
    <source>
        <tissue evidence="10">Leaf</tissue>
    </source>
</reference>
<feature type="transmembrane region" description="Helical" evidence="8">
    <location>
        <begin position="41"/>
        <end position="59"/>
    </location>
</feature>
<evidence type="ECO:0000256" key="4">
    <source>
        <dbReference type="ARBA" id="ARBA00022692"/>
    </source>
</evidence>
<feature type="transmembrane region" description="Helical" evidence="8">
    <location>
        <begin position="309"/>
        <end position="332"/>
    </location>
</feature>
<gene>
    <name evidence="10" type="primary">LOC104750875</name>
</gene>
<feature type="transmembrane region" description="Helical" evidence="8">
    <location>
        <begin position="143"/>
        <end position="165"/>
    </location>
</feature>
<feature type="region of interest" description="Disordered" evidence="7">
    <location>
        <begin position="1"/>
        <end position="20"/>
    </location>
</feature>
<name>A0ABM0WH59_CAMSA</name>
<feature type="transmembrane region" description="Helical" evidence="8">
    <location>
        <begin position="111"/>
        <end position="131"/>
    </location>
</feature>
<feature type="transmembrane region" description="Helical" evidence="8">
    <location>
        <begin position="404"/>
        <end position="427"/>
    </location>
</feature>
<feature type="transmembrane region" description="Helical" evidence="8">
    <location>
        <begin position="211"/>
        <end position="231"/>
    </location>
</feature>
<evidence type="ECO:0000256" key="1">
    <source>
        <dbReference type="ARBA" id="ARBA00004141"/>
    </source>
</evidence>
<dbReference type="RefSeq" id="XP_010471028.1">
    <property type="nucleotide sequence ID" value="XM_010472726.2"/>
</dbReference>
<comment type="subcellular location">
    <subcellularLocation>
        <location evidence="1">Membrane</location>
        <topology evidence="1">Multi-pass membrane protein</topology>
    </subcellularLocation>
</comment>
<dbReference type="PANTHER" id="PTHR10332:SF10">
    <property type="entry name" value="EQUILIBRATIVE NUCLEOSIDE TRANSPORTER 4"/>
    <property type="match status" value="1"/>
</dbReference>
<sequence>MTTADKSAGIATDTEPGPETSLLLNPHEGSIRKAPSDSFHFAYIIYFTLGVGFLLPWNSFITAVDYFSYLYPSTAVDRIFAVVYFLVGLVCLSVIVVFYAHKSLATFRINLGLLLFVIALLVVPVLDLVYVKGQVGLYAGFDITSAALALSGLGDALMQGGLIGVAGEMPERYMQAVVAGTAGSGVLVSLLRILTKAVYPQNPDGLRKSANLYFAVGIVVMVICAVLFNIVHRLPVIKYHEERKKEELIKEKSQEKGSLTGSVWRKTLWEIVTKIKSHGFGIILLYMVTLSIFPGYITEDVHSEVLNDWYPVLLIAAYNVFDLVGKSLTAVYMLMDEKIAVGGCIARLLFYPLFWGCLHGPMFLRTEIPVTILTCLLGLTNGYLTSVLIILAPKSVPLKHAETAGIVTVMFLVIGLAAGSVIAWFWVI</sequence>
<keyword evidence="5 8" id="KW-1133">Transmembrane helix</keyword>
<evidence type="ECO:0000256" key="8">
    <source>
        <dbReference type="SAM" id="Phobius"/>
    </source>
</evidence>
<keyword evidence="9" id="KW-1185">Reference proteome</keyword>
<dbReference type="PRINTS" id="PR01130">
    <property type="entry name" value="DERENTRNSPRT"/>
</dbReference>
<feature type="transmembrane region" description="Helical" evidence="8">
    <location>
        <begin position="370"/>
        <end position="392"/>
    </location>
</feature>
<keyword evidence="3" id="KW-0813">Transport</keyword>
<feature type="transmembrane region" description="Helical" evidence="8">
    <location>
        <begin position="79"/>
        <end position="99"/>
    </location>
</feature>
<accession>A0ABM0WH59</accession>
<dbReference type="Proteomes" id="UP000694864">
    <property type="component" value="Chromosome 16"/>
</dbReference>
<keyword evidence="6 8" id="KW-0472">Membrane</keyword>
<evidence type="ECO:0000256" key="6">
    <source>
        <dbReference type="ARBA" id="ARBA00023136"/>
    </source>
</evidence>
<feature type="transmembrane region" description="Helical" evidence="8">
    <location>
        <begin position="279"/>
        <end position="297"/>
    </location>
</feature>
<evidence type="ECO:0000256" key="2">
    <source>
        <dbReference type="ARBA" id="ARBA00007965"/>
    </source>
</evidence>
<proteinExistence type="inferred from homology"/>
<evidence type="ECO:0000256" key="5">
    <source>
        <dbReference type="ARBA" id="ARBA00022989"/>
    </source>
</evidence>